<reference evidence="1 2" key="1">
    <citation type="journal article" date="2017" name="Nat. Commun.">
        <title>Genome assembly with in vitro proximity ligation data and whole-genome triplication in lettuce.</title>
        <authorList>
            <person name="Reyes-Chin-Wo S."/>
            <person name="Wang Z."/>
            <person name="Yang X."/>
            <person name="Kozik A."/>
            <person name="Arikit S."/>
            <person name="Song C."/>
            <person name="Xia L."/>
            <person name="Froenicke L."/>
            <person name="Lavelle D.O."/>
            <person name="Truco M.J."/>
            <person name="Xia R."/>
            <person name="Zhu S."/>
            <person name="Xu C."/>
            <person name="Xu H."/>
            <person name="Xu X."/>
            <person name="Cox K."/>
            <person name="Korf I."/>
            <person name="Meyers B.C."/>
            <person name="Michelmore R.W."/>
        </authorList>
    </citation>
    <scope>NUCLEOTIDE SEQUENCE [LARGE SCALE GENOMIC DNA]</scope>
    <source>
        <strain evidence="2">cv. Salinas</strain>
        <tissue evidence="1">Seedlings</tissue>
    </source>
</reference>
<organism evidence="1 2">
    <name type="scientific">Lactuca sativa</name>
    <name type="common">Garden lettuce</name>
    <dbReference type="NCBI Taxonomy" id="4236"/>
    <lineage>
        <taxon>Eukaryota</taxon>
        <taxon>Viridiplantae</taxon>
        <taxon>Streptophyta</taxon>
        <taxon>Embryophyta</taxon>
        <taxon>Tracheophyta</taxon>
        <taxon>Spermatophyta</taxon>
        <taxon>Magnoliopsida</taxon>
        <taxon>eudicotyledons</taxon>
        <taxon>Gunneridae</taxon>
        <taxon>Pentapetalae</taxon>
        <taxon>asterids</taxon>
        <taxon>campanulids</taxon>
        <taxon>Asterales</taxon>
        <taxon>Asteraceae</taxon>
        <taxon>Cichorioideae</taxon>
        <taxon>Cichorieae</taxon>
        <taxon>Lactucinae</taxon>
        <taxon>Lactuca</taxon>
    </lineage>
</organism>
<dbReference type="PANTHER" id="PTHR34223">
    <property type="entry name" value="OS11G0201299 PROTEIN"/>
    <property type="match status" value="1"/>
</dbReference>
<comment type="caution">
    <text evidence="1">The sequence shown here is derived from an EMBL/GenBank/DDBJ whole genome shotgun (WGS) entry which is preliminary data.</text>
</comment>
<evidence type="ECO:0008006" key="3">
    <source>
        <dbReference type="Google" id="ProtNLM"/>
    </source>
</evidence>
<dbReference type="Gene3D" id="3.80.10.10">
    <property type="entry name" value="Ribonuclease Inhibitor"/>
    <property type="match status" value="1"/>
</dbReference>
<sequence length="267" mass="30949">MEVHVSIPFLDIYCFQGSKDRENIKKKANSKTNKSVDLDWFDLDCDDYYSMSTIQIAVTKNVKQLDLSCHPRNNTEDVEMPHCLVTSCSLEARRLRLPNITGFVLTSVDLLGDDDLVKGFLESCPSLKGMSLLSCFMNELDLLYISCPKLESLRIENNKDDCMCDVFKICCPKLVDLDLKGLIAYNIFFERIEAEISAFLIINGLLKDFHGKYVYLDDDETMRSLTPDVKRLEFFKFNGEEPELEYWFEDTLNMFFSWGDNGRLSYW</sequence>
<proteinExistence type="predicted"/>
<dbReference type="AlphaFoldDB" id="A0A9R1VP55"/>
<dbReference type="InterPro" id="IPR032675">
    <property type="entry name" value="LRR_dom_sf"/>
</dbReference>
<evidence type="ECO:0000313" key="1">
    <source>
        <dbReference type="EMBL" id="KAJ0208118.1"/>
    </source>
</evidence>
<keyword evidence="2" id="KW-1185">Reference proteome</keyword>
<dbReference type="EMBL" id="NBSK02000005">
    <property type="protein sequence ID" value="KAJ0208118.1"/>
    <property type="molecule type" value="Genomic_DNA"/>
</dbReference>
<dbReference type="PANTHER" id="PTHR34223:SF51">
    <property type="entry name" value="OS06G0556300 PROTEIN"/>
    <property type="match status" value="1"/>
</dbReference>
<evidence type="ECO:0000313" key="2">
    <source>
        <dbReference type="Proteomes" id="UP000235145"/>
    </source>
</evidence>
<name>A0A9R1VP55_LACSA</name>
<dbReference type="InterPro" id="IPR053197">
    <property type="entry name" value="F-box_SCFL_complex_component"/>
</dbReference>
<accession>A0A9R1VP55</accession>
<dbReference type="Proteomes" id="UP000235145">
    <property type="component" value="Unassembled WGS sequence"/>
</dbReference>
<gene>
    <name evidence="1" type="ORF">LSAT_V11C500255610</name>
</gene>
<dbReference type="SUPFAM" id="SSF52047">
    <property type="entry name" value="RNI-like"/>
    <property type="match status" value="1"/>
</dbReference>
<protein>
    <recommendedName>
        <fullName evidence="3">FBD domain-containing protein</fullName>
    </recommendedName>
</protein>